<accession>X1E0E6</accession>
<dbReference type="AlphaFoldDB" id="X1E0E6"/>
<organism evidence="1">
    <name type="scientific">marine sediment metagenome</name>
    <dbReference type="NCBI Taxonomy" id="412755"/>
    <lineage>
        <taxon>unclassified sequences</taxon>
        <taxon>metagenomes</taxon>
        <taxon>ecological metagenomes</taxon>
    </lineage>
</organism>
<comment type="caution">
    <text evidence="1">The sequence shown here is derived from an EMBL/GenBank/DDBJ whole genome shotgun (WGS) entry which is preliminary data.</text>
</comment>
<name>X1E0E6_9ZZZZ</name>
<reference evidence="1" key="1">
    <citation type="journal article" date="2014" name="Front. Microbiol.">
        <title>High frequency of phylogenetically diverse reductive dehalogenase-homologous genes in deep subseafloor sedimentary metagenomes.</title>
        <authorList>
            <person name="Kawai M."/>
            <person name="Futagami T."/>
            <person name="Toyoda A."/>
            <person name="Takaki Y."/>
            <person name="Nishi S."/>
            <person name="Hori S."/>
            <person name="Arai W."/>
            <person name="Tsubouchi T."/>
            <person name="Morono Y."/>
            <person name="Uchiyama I."/>
            <person name="Ito T."/>
            <person name="Fujiyama A."/>
            <person name="Inagaki F."/>
            <person name="Takami H."/>
        </authorList>
    </citation>
    <scope>NUCLEOTIDE SEQUENCE</scope>
    <source>
        <strain evidence="1">Expedition CK06-06</strain>
    </source>
</reference>
<proteinExistence type="predicted"/>
<protein>
    <submittedName>
        <fullName evidence="1">Uncharacterized protein</fullName>
    </submittedName>
</protein>
<sequence>SPFVFQFAVVGENVTLLSPNAAVSTGDAVFFMATEGFYVYKGAIQRLKCSVLDYVFSGLDRGQEFKVFATNNPDDSEVTWYYPEGTSQSDVNRYVTYNYAEDLWTIGSLDRGSWIQATTRTYPIAASNDTVNVETNYLYNQEFGTDAEGVEMAPYIESGRMPLGDGESLEFLSRFIPDFRFSGNEDNVNFNVVIKGSNFPLEAPTTLYTSTVLADTKQSHVRVRAREIILRVEGTGTGYGWTMGDFRFDLRTDGRR</sequence>
<evidence type="ECO:0000313" key="1">
    <source>
        <dbReference type="EMBL" id="GAH02133.1"/>
    </source>
</evidence>
<dbReference type="EMBL" id="BART01025540">
    <property type="protein sequence ID" value="GAH02133.1"/>
    <property type="molecule type" value="Genomic_DNA"/>
</dbReference>
<gene>
    <name evidence="1" type="ORF">S01H4_45813</name>
</gene>
<feature type="non-terminal residue" evidence="1">
    <location>
        <position position="1"/>
    </location>
</feature>